<organism evidence="2 3">
    <name type="scientific">Streptomyces zinciresistens K42</name>
    <dbReference type="NCBI Taxonomy" id="700597"/>
    <lineage>
        <taxon>Bacteria</taxon>
        <taxon>Bacillati</taxon>
        <taxon>Actinomycetota</taxon>
        <taxon>Actinomycetes</taxon>
        <taxon>Kitasatosporales</taxon>
        <taxon>Streptomycetaceae</taxon>
        <taxon>Streptomyces</taxon>
    </lineage>
</organism>
<dbReference type="Proteomes" id="UP000004217">
    <property type="component" value="Unassembled WGS sequence"/>
</dbReference>
<protein>
    <submittedName>
        <fullName evidence="2">Uncharacterized protein</fullName>
    </submittedName>
</protein>
<gene>
    <name evidence="2" type="ORF">SZN_17647</name>
</gene>
<dbReference type="RefSeq" id="WP_007496761.1">
    <property type="nucleotide sequence ID" value="NZ_AGBF01000054.1"/>
</dbReference>
<feature type="transmembrane region" description="Helical" evidence="1">
    <location>
        <begin position="12"/>
        <end position="28"/>
    </location>
</feature>
<evidence type="ECO:0000313" key="2">
    <source>
        <dbReference type="EMBL" id="EGX58484.1"/>
    </source>
</evidence>
<accession>G2GDF2</accession>
<dbReference type="PATRIC" id="fig|700597.3.peg.3460"/>
<dbReference type="EMBL" id="AGBF01000054">
    <property type="protein sequence ID" value="EGX58484.1"/>
    <property type="molecule type" value="Genomic_DNA"/>
</dbReference>
<comment type="caution">
    <text evidence="2">The sequence shown here is derived from an EMBL/GenBank/DDBJ whole genome shotgun (WGS) entry which is preliminary data.</text>
</comment>
<proteinExistence type="predicted"/>
<sequence>MNLLGQVLAEYLADIAAALTVTAAAWLVRKRRGRQTGLGEGDAT</sequence>
<keyword evidence="1" id="KW-0472">Membrane</keyword>
<reference evidence="2 3" key="1">
    <citation type="submission" date="2011-08" db="EMBL/GenBank/DDBJ databases">
        <authorList>
            <person name="Lin Y."/>
            <person name="Hao X."/>
            <person name="Johnstone L."/>
            <person name="Miller S.J."/>
            <person name="Wei G."/>
            <person name="Rensing C."/>
        </authorList>
    </citation>
    <scope>NUCLEOTIDE SEQUENCE [LARGE SCALE GENOMIC DNA]</scope>
    <source>
        <strain evidence="2 3">K42</strain>
    </source>
</reference>
<name>G2GDF2_9ACTN</name>
<keyword evidence="1" id="KW-1133">Transmembrane helix</keyword>
<dbReference type="AlphaFoldDB" id="G2GDF2"/>
<keyword evidence="1" id="KW-0812">Transmembrane</keyword>
<keyword evidence="3" id="KW-1185">Reference proteome</keyword>
<evidence type="ECO:0000313" key="3">
    <source>
        <dbReference type="Proteomes" id="UP000004217"/>
    </source>
</evidence>
<evidence type="ECO:0000256" key="1">
    <source>
        <dbReference type="SAM" id="Phobius"/>
    </source>
</evidence>